<accession>A0A9D2R5X6</accession>
<dbReference type="EMBL" id="DWUV01000115">
    <property type="protein sequence ID" value="HJD34113.1"/>
    <property type="molecule type" value="Genomic_DNA"/>
</dbReference>
<evidence type="ECO:0000256" key="1">
    <source>
        <dbReference type="SAM" id="Phobius"/>
    </source>
</evidence>
<protein>
    <submittedName>
        <fullName evidence="2">Uncharacterized protein</fullName>
    </submittedName>
</protein>
<gene>
    <name evidence="2" type="ORF">H9911_06200</name>
</gene>
<dbReference type="Proteomes" id="UP000823897">
    <property type="component" value="Unassembled WGS sequence"/>
</dbReference>
<evidence type="ECO:0000313" key="2">
    <source>
        <dbReference type="EMBL" id="HJD34113.1"/>
    </source>
</evidence>
<reference evidence="2" key="2">
    <citation type="submission" date="2021-04" db="EMBL/GenBank/DDBJ databases">
        <authorList>
            <person name="Gilroy R."/>
        </authorList>
    </citation>
    <scope>NUCLEOTIDE SEQUENCE</scope>
    <source>
        <strain evidence="2">ChiGjej3B3-11674</strain>
    </source>
</reference>
<keyword evidence="1" id="KW-0812">Transmembrane</keyword>
<organism evidence="2 3">
    <name type="scientific">Candidatus Mediterraneibacter tabaqchaliae</name>
    <dbReference type="NCBI Taxonomy" id="2838689"/>
    <lineage>
        <taxon>Bacteria</taxon>
        <taxon>Bacillati</taxon>
        <taxon>Bacillota</taxon>
        <taxon>Clostridia</taxon>
        <taxon>Lachnospirales</taxon>
        <taxon>Lachnospiraceae</taxon>
        <taxon>Mediterraneibacter</taxon>
    </lineage>
</organism>
<evidence type="ECO:0000313" key="3">
    <source>
        <dbReference type="Proteomes" id="UP000823897"/>
    </source>
</evidence>
<dbReference type="AlphaFoldDB" id="A0A9D2R5X6"/>
<feature type="transmembrane region" description="Helical" evidence="1">
    <location>
        <begin position="127"/>
        <end position="148"/>
    </location>
</feature>
<proteinExistence type="predicted"/>
<feature type="transmembrane region" description="Helical" evidence="1">
    <location>
        <begin position="6"/>
        <end position="27"/>
    </location>
</feature>
<keyword evidence="1" id="KW-0472">Membrane</keyword>
<reference evidence="2" key="1">
    <citation type="journal article" date="2021" name="PeerJ">
        <title>Extensive microbial diversity within the chicken gut microbiome revealed by metagenomics and culture.</title>
        <authorList>
            <person name="Gilroy R."/>
            <person name="Ravi A."/>
            <person name="Getino M."/>
            <person name="Pursley I."/>
            <person name="Horton D.L."/>
            <person name="Alikhan N.F."/>
            <person name="Baker D."/>
            <person name="Gharbi K."/>
            <person name="Hall N."/>
            <person name="Watson M."/>
            <person name="Adriaenssens E.M."/>
            <person name="Foster-Nyarko E."/>
            <person name="Jarju S."/>
            <person name="Secka A."/>
            <person name="Antonio M."/>
            <person name="Oren A."/>
            <person name="Chaudhuri R.R."/>
            <person name="La Ragione R."/>
            <person name="Hildebrand F."/>
            <person name="Pallen M.J."/>
        </authorList>
    </citation>
    <scope>NUCLEOTIDE SEQUENCE</scope>
    <source>
        <strain evidence="2">ChiGjej3B3-11674</strain>
    </source>
</reference>
<keyword evidence="1" id="KW-1133">Transmembrane helix</keyword>
<sequence length="174" mass="19707">MFAEVIILTIMGIALLAWVIFCGIQFIRHGRDLAAEAGFVGHVKCEKCGTEYEVSSAEFTKSYMSKYKSVTRTKIQGGAFINRPQYSYYAKKFQCPCCGKRRYAQVLNINDLNQTMTRPVLRAGVRWLILMAVGGAFILAAASVPLYFAGRAGDQRTEELREQQYEDFKERYGL</sequence>
<name>A0A9D2R5X6_9FIRM</name>
<comment type="caution">
    <text evidence="2">The sequence shown here is derived from an EMBL/GenBank/DDBJ whole genome shotgun (WGS) entry which is preliminary data.</text>
</comment>